<gene>
    <name evidence="1" type="ORF">J2S07_000784</name>
</gene>
<proteinExistence type="predicted"/>
<sequence length="41" mass="4561">MSVHTMNFSKGTKKSFEVVNVAGDQAIGKHENYVLMFLMGN</sequence>
<dbReference type="EMBL" id="JAUSTU010000003">
    <property type="protein sequence ID" value="MDQ0154480.1"/>
    <property type="molecule type" value="Genomic_DNA"/>
</dbReference>
<accession>A0ABT9V0K2</accession>
<organism evidence="1 2">
    <name type="scientific">Anoxybacillus andreesenii</name>
    <dbReference type="NCBI Taxonomy" id="1325932"/>
    <lineage>
        <taxon>Bacteria</taxon>
        <taxon>Bacillati</taxon>
        <taxon>Bacillota</taxon>
        <taxon>Bacilli</taxon>
        <taxon>Bacillales</taxon>
        <taxon>Anoxybacillaceae</taxon>
        <taxon>Anoxybacillus</taxon>
    </lineage>
</organism>
<comment type="caution">
    <text evidence="1">The sequence shown here is derived from an EMBL/GenBank/DDBJ whole genome shotgun (WGS) entry which is preliminary data.</text>
</comment>
<name>A0ABT9V0K2_9BACL</name>
<evidence type="ECO:0000313" key="2">
    <source>
        <dbReference type="Proteomes" id="UP001231362"/>
    </source>
</evidence>
<keyword evidence="2" id="KW-1185">Reference proteome</keyword>
<protein>
    <submittedName>
        <fullName evidence="1">Uncharacterized protein</fullName>
    </submittedName>
</protein>
<evidence type="ECO:0000313" key="1">
    <source>
        <dbReference type="EMBL" id="MDQ0154480.1"/>
    </source>
</evidence>
<dbReference type="Proteomes" id="UP001231362">
    <property type="component" value="Unassembled WGS sequence"/>
</dbReference>
<reference evidence="1 2" key="1">
    <citation type="submission" date="2023-07" db="EMBL/GenBank/DDBJ databases">
        <title>Genomic Encyclopedia of Type Strains, Phase IV (KMG-IV): sequencing the most valuable type-strain genomes for metagenomic binning, comparative biology and taxonomic classification.</title>
        <authorList>
            <person name="Goeker M."/>
        </authorList>
    </citation>
    <scope>NUCLEOTIDE SEQUENCE [LARGE SCALE GENOMIC DNA]</scope>
    <source>
        <strain evidence="1 2">DSM 23948</strain>
    </source>
</reference>